<evidence type="ECO:0000313" key="2">
    <source>
        <dbReference type="Proteomes" id="UP000789860"/>
    </source>
</evidence>
<dbReference type="EMBL" id="CAJVPM010031254">
    <property type="protein sequence ID" value="CAG8679433.1"/>
    <property type="molecule type" value="Genomic_DNA"/>
</dbReference>
<feature type="non-terminal residue" evidence="1">
    <location>
        <position position="1"/>
    </location>
</feature>
<keyword evidence="2" id="KW-1185">Reference proteome</keyword>
<sequence>ELIVNESSVSEIKFATMFEFDRVITSFYQNGPIQFEVCKHVQ</sequence>
<proteinExistence type="predicted"/>
<accession>A0ACA9NX08</accession>
<name>A0ACA9NX08_9GLOM</name>
<comment type="caution">
    <text evidence="1">The sequence shown here is derived from an EMBL/GenBank/DDBJ whole genome shotgun (WGS) entry which is preliminary data.</text>
</comment>
<dbReference type="Proteomes" id="UP000789860">
    <property type="component" value="Unassembled WGS sequence"/>
</dbReference>
<gene>
    <name evidence="1" type="ORF">SCALOS_LOCUS9680</name>
</gene>
<protein>
    <submittedName>
        <fullName evidence="1">8142_t:CDS:1</fullName>
    </submittedName>
</protein>
<evidence type="ECO:0000313" key="1">
    <source>
        <dbReference type="EMBL" id="CAG8679433.1"/>
    </source>
</evidence>
<reference evidence="1" key="1">
    <citation type="submission" date="2021-06" db="EMBL/GenBank/DDBJ databases">
        <authorList>
            <person name="Kallberg Y."/>
            <person name="Tangrot J."/>
            <person name="Rosling A."/>
        </authorList>
    </citation>
    <scope>NUCLEOTIDE SEQUENCE</scope>
    <source>
        <strain evidence="1">AU212A</strain>
    </source>
</reference>
<feature type="non-terminal residue" evidence="1">
    <location>
        <position position="42"/>
    </location>
</feature>
<organism evidence="1 2">
    <name type="scientific">Scutellospora calospora</name>
    <dbReference type="NCBI Taxonomy" id="85575"/>
    <lineage>
        <taxon>Eukaryota</taxon>
        <taxon>Fungi</taxon>
        <taxon>Fungi incertae sedis</taxon>
        <taxon>Mucoromycota</taxon>
        <taxon>Glomeromycotina</taxon>
        <taxon>Glomeromycetes</taxon>
        <taxon>Diversisporales</taxon>
        <taxon>Gigasporaceae</taxon>
        <taxon>Scutellospora</taxon>
    </lineage>
</organism>